<organism evidence="2 3">
    <name type="scientific">Pseudomonas protegens (strain DSM 19095 / LMG 27888 / CFBP 6595 / CHA0)</name>
    <dbReference type="NCBI Taxonomy" id="1124983"/>
    <lineage>
        <taxon>Bacteria</taxon>
        <taxon>Pseudomonadati</taxon>
        <taxon>Pseudomonadota</taxon>
        <taxon>Gammaproteobacteria</taxon>
        <taxon>Pseudomonadales</taxon>
        <taxon>Pseudomonadaceae</taxon>
        <taxon>Pseudomonas</taxon>
    </lineage>
</organism>
<dbReference type="RefSeq" id="WP_015636106.1">
    <property type="nucleotide sequence ID" value="NC_021237.1"/>
</dbReference>
<feature type="transmembrane region" description="Helical" evidence="1">
    <location>
        <begin position="58"/>
        <end position="81"/>
    </location>
</feature>
<feature type="transmembrane region" description="Helical" evidence="1">
    <location>
        <begin position="93"/>
        <end position="117"/>
    </location>
</feature>
<dbReference type="GeneID" id="57476718"/>
<keyword evidence="1" id="KW-0472">Membrane</keyword>
<evidence type="ECO:0000313" key="2">
    <source>
        <dbReference type="EMBL" id="AGL85499.1"/>
    </source>
</evidence>
<protein>
    <recommendedName>
        <fullName evidence="4">Transmembrane protein</fullName>
    </recommendedName>
</protein>
<dbReference type="KEGG" id="pprc:PFLCHA0_c37320"/>
<feature type="transmembrane region" description="Helical" evidence="1">
    <location>
        <begin position="12"/>
        <end position="38"/>
    </location>
</feature>
<dbReference type="AlphaFoldDB" id="A0A2C9EPG0"/>
<reference evidence="3" key="1">
    <citation type="journal article" date="2014" name="Genome Announc.">
        <title>Full-genome sequence of the plant growth-promoting bacterium Pseudomonas protegens CHA0.</title>
        <authorList>
            <person name="Jousset A."/>
            <person name="Schuldes J."/>
            <person name="Keel C."/>
            <person name="Maurhofer M."/>
            <person name="Daniel R."/>
            <person name="Scheu S."/>
            <person name="Thuermer A."/>
        </authorList>
    </citation>
    <scope>NUCLEOTIDE SEQUENCE [LARGE SCALE GENOMIC DNA]</scope>
    <source>
        <strain evidence="3">DSM 19095 / LMG 27888 / CFBP 6595 / CHA0</strain>
    </source>
</reference>
<accession>A0A2C9EPG0</accession>
<sequence>MSAAAYPRRRVFMAFFFCPLVLGLVFGAFKFVTLLAHLASNPRLLGEVRGGELLLMPVLAPLVAQVAFLLPFLVFALGVTLMKVYHSPRACAVLALVGASVASLWALIFIALVVHGVKKAQFADYQVEMLVLFVAACLTCWLAARLFLPESNAGPGVAE</sequence>
<dbReference type="HOGENOM" id="CLU_1659252_0_0_6"/>
<evidence type="ECO:0000256" key="1">
    <source>
        <dbReference type="SAM" id="Phobius"/>
    </source>
</evidence>
<keyword evidence="1" id="KW-1133">Transmembrane helix</keyword>
<evidence type="ECO:0000313" key="3">
    <source>
        <dbReference type="Proteomes" id="UP000013940"/>
    </source>
</evidence>
<proteinExistence type="predicted"/>
<feature type="transmembrane region" description="Helical" evidence="1">
    <location>
        <begin position="129"/>
        <end position="148"/>
    </location>
</feature>
<name>A0A2C9EPG0_PSEPH</name>
<gene>
    <name evidence="2" type="ORF">PFLCHA0_c37320</name>
</gene>
<dbReference type="Proteomes" id="UP000013940">
    <property type="component" value="Chromosome"/>
</dbReference>
<evidence type="ECO:0008006" key="4">
    <source>
        <dbReference type="Google" id="ProtNLM"/>
    </source>
</evidence>
<keyword evidence="1" id="KW-0812">Transmembrane</keyword>
<dbReference type="EMBL" id="CP003190">
    <property type="protein sequence ID" value="AGL85499.1"/>
    <property type="molecule type" value="Genomic_DNA"/>
</dbReference>